<dbReference type="EMBL" id="JAVFKM010000064">
    <property type="protein sequence ID" value="MEF3119592.1"/>
    <property type="molecule type" value="Genomic_DNA"/>
</dbReference>
<dbReference type="SUPFAM" id="SSF53448">
    <property type="entry name" value="Nucleotide-diphospho-sugar transferases"/>
    <property type="match status" value="1"/>
</dbReference>
<organism evidence="2 3">
    <name type="scientific">Streptomyces chrestomyceticus</name>
    <dbReference type="NCBI Taxonomy" id="68185"/>
    <lineage>
        <taxon>Bacteria</taxon>
        <taxon>Bacillati</taxon>
        <taxon>Actinomycetota</taxon>
        <taxon>Actinomycetes</taxon>
        <taxon>Kitasatosporales</taxon>
        <taxon>Streptomycetaceae</taxon>
        <taxon>Streptomyces</taxon>
    </lineage>
</organism>
<protein>
    <submittedName>
        <fullName evidence="2">Glycosyltransferase</fullName>
    </submittedName>
</protein>
<dbReference type="InterPro" id="IPR050834">
    <property type="entry name" value="Glycosyltransf_2"/>
</dbReference>
<dbReference type="RefSeq" id="WP_331790316.1">
    <property type="nucleotide sequence ID" value="NZ_JAVFKM010000064.1"/>
</dbReference>
<dbReference type="Gene3D" id="3.90.550.10">
    <property type="entry name" value="Spore Coat Polysaccharide Biosynthesis Protein SpsA, Chain A"/>
    <property type="match status" value="1"/>
</dbReference>
<sequence>MVSVTEISVVVIVYNDAERLPAAVQSVLGQSFGDVEVVIVDDCSTDGSFAVAQGLAR</sequence>
<evidence type="ECO:0000313" key="3">
    <source>
        <dbReference type="Proteomes" id="UP001348265"/>
    </source>
</evidence>
<dbReference type="Pfam" id="PF00535">
    <property type="entry name" value="Glycos_transf_2"/>
    <property type="match status" value="1"/>
</dbReference>
<dbReference type="PANTHER" id="PTHR43685:SF2">
    <property type="entry name" value="GLYCOSYLTRANSFERASE 2-LIKE DOMAIN-CONTAINING PROTEIN"/>
    <property type="match status" value="1"/>
</dbReference>
<feature type="domain" description="Glycosyltransferase 2-like" evidence="1">
    <location>
        <begin position="8"/>
        <end position="56"/>
    </location>
</feature>
<gene>
    <name evidence="2" type="ORF">RB636_41345</name>
</gene>
<name>A0ABU7X752_9ACTN</name>
<dbReference type="InterPro" id="IPR029044">
    <property type="entry name" value="Nucleotide-diphossugar_trans"/>
</dbReference>
<reference evidence="2 3" key="1">
    <citation type="submission" date="2023-08" db="EMBL/GenBank/DDBJ databases">
        <authorList>
            <person name="Sharma P."/>
            <person name="Verma V."/>
            <person name="Mohan M.K."/>
            <person name="Dubey A.K."/>
        </authorList>
    </citation>
    <scope>NUCLEOTIDE SEQUENCE [LARGE SCALE GENOMIC DNA]</scope>
    <source>
        <strain evidence="2 3">ADP4</strain>
    </source>
</reference>
<keyword evidence="3" id="KW-1185">Reference proteome</keyword>
<comment type="caution">
    <text evidence="2">The sequence shown here is derived from an EMBL/GenBank/DDBJ whole genome shotgun (WGS) entry which is preliminary data.</text>
</comment>
<evidence type="ECO:0000313" key="2">
    <source>
        <dbReference type="EMBL" id="MEF3119592.1"/>
    </source>
</evidence>
<feature type="non-terminal residue" evidence="2">
    <location>
        <position position="57"/>
    </location>
</feature>
<dbReference type="PANTHER" id="PTHR43685">
    <property type="entry name" value="GLYCOSYLTRANSFERASE"/>
    <property type="match status" value="1"/>
</dbReference>
<dbReference type="Proteomes" id="UP001348265">
    <property type="component" value="Unassembled WGS sequence"/>
</dbReference>
<proteinExistence type="predicted"/>
<accession>A0ABU7X752</accession>
<evidence type="ECO:0000259" key="1">
    <source>
        <dbReference type="Pfam" id="PF00535"/>
    </source>
</evidence>
<dbReference type="InterPro" id="IPR001173">
    <property type="entry name" value="Glyco_trans_2-like"/>
</dbReference>